<dbReference type="Gene3D" id="2.30.40.10">
    <property type="entry name" value="Urease, subunit C, domain 1"/>
    <property type="match status" value="1"/>
</dbReference>
<dbReference type="InterPro" id="IPR011059">
    <property type="entry name" value="Metal-dep_hydrolase_composite"/>
</dbReference>
<comment type="caution">
    <text evidence="3">The sequence shown here is derived from an EMBL/GenBank/DDBJ whole genome shotgun (WGS) entry which is preliminary data.</text>
</comment>
<keyword evidence="4" id="KW-1185">Reference proteome</keyword>
<dbReference type="Gene3D" id="3.20.20.140">
    <property type="entry name" value="Metal-dependent hydrolases"/>
    <property type="match status" value="1"/>
</dbReference>
<sequence>MISDSKIEKIDDHIELSYPIETIDGTGCILTPGLIDRHVHITGGGGEAGFISRARPIDVQEILDAGITTVIGLLGTDGYTRSTKELFAKAKELTQKGVHTYILTGSYAYPSNTLTRSMEDDIVFIDSILGVKLALSDHRSSHVTEEELTRLASKIRTASLIAGKQANLTIHMGDEKQALDLVFNILEKADIPVSLFQPTHCTRNPHLFEEAKRFTDMGGTIDITCDGNGKTLSYIQQIKNTEKVTISSDAQGSWSTYNEDGSVKEIGITPISNLKKEFIYLKNVLGYENALPFFTKNVANVLGFEHIGQVKEGFDCDLVIWKEDQIQKVITKK</sequence>
<gene>
    <name evidence="3" type="ORF">FYJ55_10365</name>
</gene>
<evidence type="ECO:0000313" key="3">
    <source>
        <dbReference type="EMBL" id="MSS57242.1"/>
    </source>
</evidence>
<evidence type="ECO:0000313" key="4">
    <source>
        <dbReference type="Proteomes" id="UP000434241"/>
    </source>
</evidence>
<dbReference type="InterPro" id="IPR006680">
    <property type="entry name" value="Amidohydro-rel"/>
</dbReference>
<comment type="cofactor">
    <cofactor evidence="1">
        <name>Zn(2+)</name>
        <dbReference type="ChEBI" id="CHEBI:29105"/>
    </cofactor>
</comment>
<accession>A0A6N7VK72</accession>
<keyword evidence="3" id="KW-0378">Hydrolase</keyword>
<dbReference type="Proteomes" id="UP000434241">
    <property type="component" value="Unassembled WGS sequence"/>
</dbReference>
<dbReference type="PANTHER" id="PTHR11647:SF1">
    <property type="entry name" value="COLLAPSIN RESPONSE MEDIATOR PROTEIN"/>
    <property type="match status" value="1"/>
</dbReference>
<dbReference type="GO" id="GO:0008798">
    <property type="term" value="F:beta-aspartyl-peptidase activity"/>
    <property type="evidence" value="ECO:0007669"/>
    <property type="project" value="UniProtKB-EC"/>
</dbReference>
<reference evidence="3 4" key="1">
    <citation type="submission" date="2019-08" db="EMBL/GenBank/DDBJ databases">
        <title>In-depth cultivation of the pig gut microbiome towards novel bacterial diversity and tailored functional studies.</title>
        <authorList>
            <person name="Wylensek D."/>
            <person name="Hitch T.C.A."/>
            <person name="Clavel T."/>
        </authorList>
    </citation>
    <scope>NUCLEOTIDE SEQUENCE [LARGE SCALE GENOMIC DNA]</scope>
    <source>
        <strain evidence="3 4">LKV-472-APC-3</strain>
    </source>
</reference>
<name>A0A6N7VK72_9FIRM</name>
<dbReference type="GO" id="GO:0016810">
    <property type="term" value="F:hydrolase activity, acting on carbon-nitrogen (but not peptide) bonds"/>
    <property type="evidence" value="ECO:0007669"/>
    <property type="project" value="InterPro"/>
</dbReference>
<organism evidence="3 4">
    <name type="scientific">Holdemanella porci</name>
    <dbReference type="NCBI Taxonomy" id="2652276"/>
    <lineage>
        <taxon>Bacteria</taxon>
        <taxon>Bacillati</taxon>
        <taxon>Bacillota</taxon>
        <taxon>Erysipelotrichia</taxon>
        <taxon>Erysipelotrichales</taxon>
        <taxon>Erysipelotrichaceae</taxon>
        <taxon>Holdemanella</taxon>
    </lineage>
</organism>
<evidence type="ECO:0000259" key="2">
    <source>
        <dbReference type="Pfam" id="PF01979"/>
    </source>
</evidence>
<dbReference type="PANTHER" id="PTHR11647">
    <property type="entry name" value="HYDRANTOINASE/DIHYDROPYRIMIDINASE FAMILY MEMBER"/>
    <property type="match status" value="1"/>
</dbReference>
<dbReference type="InterPro" id="IPR032466">
    <property type="entry name" value="Metal_Hydrolase"/>
</dbReference>
<protein>
    <submittedName>
        <fullName evidence="3">Beta-aspartyl-peptidase</fullName>
        <ecNumber evidence="3">3.4.19.5</ecNumber>
    </submittedName>
</protein>
<dbReference type="EC" id="3.4.19.5" evidence="3"/>
<evidence type="ECO:0000256" key="1">
    <source>
        <dbReference type="ARBA" id="ARBA00001947"/>
    </source>
</evidence>
<dbReference type="Pfam" id="PF01979">
    <property type="entry name" value="Amidohydro_1"/>
    <property type="match status" value="1"/>
</dbReference>
<dbReference type="SUPFAM" id="SSF51338">
    <property type="entry name" value="Composite domain of metallo-dependent hydrolases"/>
    <property type="match status" value="1"/>
</dbReference>
<dbReference type="InterPro" id="IPR050378">
    <property type="entry name" value="Metallo-dep_Hydrolases_sf"/>
</dbReference>
<dbReference type="EMBL" id="VUMR01000100">
    <property type="protein sequence ID" value="MSS57242.1"/>
    <property type="molecule type" value="Genomic_DNA"/>
</dbReference>
<feature type="domain" description="Amidohydrolase-related" evidence="2">
    <location>
        <begin position="29"/>
        <end position="177"/>
    </location>
</feature>
<dbReference type="SUPFAM" id="SSF51556">
    <property type="entry name" value="Metallo-dependent hydrolases"/>
    <property type="match status" value="1"/>
</dbReference>
<proteinExistence type="predicted"/>
<dbReference type="AlphaFoldDB" id="A0A6N7VK72"/>